<accession>A0ABM7VMD4</accession>
<dbReference type="SUPFAM" id="SSF53335">
    <property type="entry name" value="S-adenosyl-L-methionine-dependent methyltransferases"/>
    <property type="match status" value="1"/>
</dbReference>
<dbReference type="InterPro" id="IPR016461">
    <property type="entry name" value="COMT-like"/>
</dbReference>
<dbReference type="EMBL" id="AP025298">
    <property type="protein sequence ID" value="BDD02138.1"/>
    <property type="molecule type" value="Genomic_DNA"/>
</dbReference>
<dbReference type="InterPro" id="IPR029063">
    <property type="entry name" value="SAM-dependent_MTases_sf"/>
</dbReference>
<keyword evidence="7" id="KW-1185">Reference proteome</keyword>
<sequence length="357" mass="40320">MSDLRSYGNDNKSAVQAKFDAQKIAFGPMMFQAAISLRNLGILDYLKKHKTGSQLKQISADLGVSKYGLTVLLEAGLSMEMVYVQEDQYFLTKTGLFILSDPLTKANMDFTQDVNYLGMFNLQDSIEQGKPVGLKVFGEWDTIYEGLSSLPPKVQKSWFDFDHYYSDNAFPEVLKIVFAHNVKRLLDVGGNTGKWSIQCAKYNQEVAVNILDLPGQLEMAQKNIEVNNLQDRVSGVAANLLDHSHEFPKGYDVVWMSQFLDCFSEPDIVSLLVRAKNALSDDGCVYILETYWDQQKYQASTYSLHATSLYFTALANGNSRMYHSQDMYEMVDQAGMRVVEEFQNIGISHTLLKCAKK</sequence>
<name>A0ABM7VMD4_9BACT</name>
<protein>
    <submittedName>
        <fullName evidence="6">O-methyltransferase</fullName>
    </submittedName>
</protein>
<dbReference type="RefSeq" id="WP_338399311.1">
    <property type="nucleotide sequence ID" value="NZ_AP025298.1"/>
</dbReference>
<dbReference type="PANTHER" id="PTHR43712:SF2">
    <property type="entry name" value="O-METHYLTRANSFERASE CICE"/>
    <property type="match status" value="1"/>
</dbReference>
<dbReference type="InterPro" id="IPR036390">
    <property type="entry name" value="WH_DNA-bd_sf"/>
</dbReference>
<evidence type="ECO:0000259" key="5">
    <source>
        <dbReference type="Pfam" id="PF21212"/>
    </source>
</evidence>
<dbReference type="Gene3D" id="1.20.58.1390">
    <property type="match status" value="1"/>
</dbReference>
<proteinExistence type="predicted"/>
<geneLocation type="plasmid" evidence="6 7">
    <name>pPP6</name>
</geneLocation>
<dbReference type="Gene3D" id="1.10.10.10">
    <property type="entry name" value="Winged helix-like DNA-binding domain superfamily/Winged helix DNA-binding domain"/>
    <property type="match status" value="1"/>
</dbReference>
<feature type="domain" description="BVU-1015-like N-terminal dimerisation-like" evidence="5">
    <location>
        <begin position="21"/>
        <end position="89"/>
    </location>
</feature>
<dbReference type="InterPro" id="IPR001077">
    <property type="entry name" value="COMT_C"/>
</dbReference>
<evidence type="ECO:0000256" key="2">
    <source>
        <dbReference type="ARBA" id="ARBA00022679"/>
    </source>
</evidence>
<dbReference type="Pfam" id="PF21212">
    <property type="entry name" value="Dimerisation2-like_dom"/>
    <property type="match status" value="1"/>
</dbReference>
<dbReference type="Proteomes" id="UP001354989">
    <property type="component" value="Plasmid pPP6"/>
</dbReference>
<keyword evidence="3" id="KW-0949">S-adenosyl-L-methionine</keyword>
<keyword evidence="2" id="KW-0808">Transferase</keyword>
<keyword evidence="1" id="KW-0489">Methyltransferase</keyword>
<reference evidence="6 7" key="1">
    <citation type="submission" date="2021-12" db="EMBL/GenBank/DDBJ databases">
        <title>Genome sequencing of bacteria with rrn-lacking chromosome and rrn-plasmid.</title>
        <authorList>
            <person name="Anda M."/>
            <person name="Iwasaki W."/>
        </authorList>
    </citation>
    <scope>NUCLEOTIDE SEQUENCE [LARGE SCALE GENOMIC DNA]</scope>
    <source>
        <strain evidence="6 7">NBRC 101262</strain>
        <plasmid evidence="6 7">pPP6</plasmid>
    </source>
</reference>
<dbReference type="SUPFAM" id="SSF46785">
    <property type="entry name" value="Winged helix' DNA-binding domain"/>
    <property type="match status" value="1"/>
</dbReference>
<dbReference type="PROSITE" id="PS51683">
    <property type="entry name" value="SAM_OMT_II"/>
    <property type="match status" value="1"/>
</dbReference>
<evidence type="ECO:0000313" key="7">
    <source>
        <dbReference type="Proteomes" id="UP001354989"/>
    </source>
</evidence>
<evidence type="ECO:0000256" key="1">
    <source>
        <dbReference type="ARBA" id="ARBA00022603"/>
    </source>
</evidence>
<dbReference type="InterPro" id="IPR049480">
    <property type="entry name" value="BVU_1015-like_N"/>
</dbReference>
<dbReference type="Pfam" id="PF00891">
    <property type="entry name" value="Methyltransf_2"/>
    <property type="match status" value="1"/>
</dbReference>
<dbReference type="CDD" id="cd02440">
    <property type="entry name" value="AdoMet_MTases"/>
    <property type="match status" value="1"/>
</dbReference>
<dbReference type="PIRSF" id="PIRSF005739">
    <property type="entry name" value="O-mtase"/>
    <property type="match status" value="1"/>
</dbReference>
<evidence type="ECO:0000259" key="4">
    <source>
        <dbReference type="Pfam" id="PF00891"/>
    </source>
</evidence>
<dbReference type="Gene3D" id="3.40.50.150">
    <property type="entry name" value="Vaccinia Virus protein VP39"/>
    <property type="match status" value="1"/>
</dbReference>
<dbReference type="PANTHER" id="PTHR43712">
    <property type="entry name" value="PUTATIVE (AFU_ORTHOLOGUE AFUA_4G14580)-RELATED"/>
    <property type="match status" value="1"/>
</dbReference>
<dbReference type="InterPro" id="IPR036388">
    <property type="entry name" value="WH-like_DNA-bd_sf"/>
</dbReference>
<evidence type="ECO:0000256" key="3">
    <source>
        <dbReference type="ARBA" id="ARBA00022691"/>
    </source>
</evidence>
<evidence type="ECO:0000313" key="6">
    <source>
        <dbReference type="EMBL" id="BDD02138.1"/>
    </source>
</evidence>
<organism evidence="6 7">
    <name type="scientific">Persicobacter psychrovividus</name>
    <dbReference type="NCBI Taxonomy" id="387638"/>
    <lineage>
        <taxon>Bacteria</taxon>
        <taxon>Pseudomonadati</taxon>
        <taxon>Bacteroidota</taxon>
        <taxon>Cytophagia</taxon>
        <taxon>Cytophagales</taxon>
        <taxon>Persicobacteraceae</taxon>
        <taxon>Persicobacter</taxon>
    </lineage>
</organism>
<feature type="domain" description="O-methyltransferase C-terminal" evidence="4">
    <location>
        <begin position="172"/>
        <end position="336"/>
    </location>
</feature>
<gene>
    <name evidence="6" type="ORF">PEPS_44180</name>
</gene>
<keyword evidence="6" id="KW-0614">Plasmid</keyword>